<keyword evidence="1" id="KW-1133">Transmembrane helix</keyword>
<name>A0A0V0QE97_PSEPJ</name>
<feature type="transmembrane region" description="Helical" evidence="1">
    <location>
        <begin position="28"/>
        <end position="51"/>
    </location>
</feature>
<comment type="caution">
    <text evidence="2">The sequence shown here is derived from an EMBL/GenBank/DDBJ whole genome shotgun (WGS) entry which is preliminary data.</text>
</comment>
<organism evidence="2 3">
    <name type="scientific">Pseudocohnilembus persalinus</name>
    <name type="common">Ciliate</name>
    <dbReference type="NCBI Taxonomy" id="266149"/>
    <lineage>
        <taxon>Eukaryota</taxon>
        <taxon>Sar</taxon>
        <taxon>Alveolata</taxon>
        <taxon>Ciliophora</taxon>
        <taxon>Intramacronucleata</taxon>
        <taxon>Oligohymenophorea</taxon>
        <taxon>Scuticociliatia</taxon>
        <taxon>Philasterida</taxon>
        <taxon>Pseudocohnilembidae</taxon>
        <taxon>Pseudocohnilembus</taxon>
    </lineage>
</organism>
<dbReference type="EMBL" id="LDAU01000185">
    <property type="protein sequence ID" value="KRX00526.1"/>
    <property type="molecule type" value="Genomic_DNA"/>
</dbReference>
<feature type="transmembrane region" description="Helical" evidence="1">
    <location>
        <begin position="82"/>
        <end position="102"/>
    </location>
</feature>
<accession>A0A0V0QE97</accession>
<evidence type="ECO:0000313" key="2">
    <source>
        <dbReference type="EMBL" id="KRX00526.1"/>
    </source>
</evidence>
<dbReference type="InParanoid" id="A0A0V0QE97"/>
<reference evidence="2 3" key="1">
    <citation type="journal article" date="2015" name="Sci. Rep.">
        <title>Genome of the facultative scuticociliatosis pathogen Pseudocohnilembus persalinus provides insight into its virulence through horizontal gene transfer.</title>
        <authorList>
            <person name="Xiong J."/>
            <person name="Wang G."/>
            <person name="Cheng J."/>
            <person name="Tian M."/>
            <person name="Pan X."/>
            <person name="Warren A."/>
            <person name="Jiang C."/>
            <person name="Yuan D."/>
            <person name="Miao W."/>
        </authorList>
    </citation>
    <scope>NUCLEOTIDE SEQUENCE [LARGE SCALE GENOMIC DNA]</scope>
    <source>
        <strain evidence="2">36N120E</strain>
    </source>
</reference>
<keyword evidence="3" id="KW-1185">Reference proteome</keyword>
<evidence type="ECO:0000313" key="3">
    <source>
        <dbReference type="Proteomes" id="UP000054937"/>
    </source>
</evidence>
<sequence>MLIFLKQLVQTAVIVHIKYRGEYQISDFALAFFVSSRIVSIVFTQFFSIALMRGVWPSSIPGINWFNSEQLFVVKDLPGKHLFGFFGTIIQNFKLSVIFLYGNTVQLFYDNKI</sequence>
<gene>
    <name evidence="2" type="ORF">PPERSA_04547</name>
</gene>
<dbReference type="AlphaFoldDB" id="A0A0V0QE97"/>
<proteinExistence type="predicted"/>
<dbReference type="Proteomes" id="UP000054937">
    <property type="component" value="Unassembled WGS sequence"/>
</dbReference>
<keyword evidence="1" id="KW-0472">Membrane</keyword>
<evidence type="ECO:0000256" key="1">
    <source>
        <dbReference type="SAM" id="Phobius"/>
    </source>
</evidence>
<protein>
    <submittedName>
        <fullName evidence="2">Uncharacterized protein</fullName>
    </submittedName>
</protein>
<keyword evidence="1" id="KW-0812">Transmembrane</keyword>